<proteinExistence type="predicted"/>
<comment type="caution">
    <text evidence="2">The sequence shown here is derived from an EMBL/GenBank/DDBJ whole genome shotgun (WGS) entry which is preliminary data.</text>
</comment>
<evidence type="ECO:0000313" key="2">
    <source>
        <dbReference type="EMBL" id="CAF92048.1"/>
    </source>
</evidence>
<dbReference type="GO" id="GO:0034472">
    <property type="term" value="P:snRNA 3'-end processing"/>
    <property type="evidence" value="ECO:0007669"/>
    <property type="project" value="InterPro"/>
</dbReference>
<dbReference type="EMBL" id="CAAE01009500">
    <property type="protein sequence ID" value="CAF92048.1"/>
    <property type="molecule type" value="Genomic_DNA"/>
</dbReference>
<keyword evidence="1" id="KW-0472">Membrane</keyword>
<dbReference type="PANTHER" id="PTHR13350">
    <property type="entry name" value="INTEGRATOR COMPLEX SUBUNIT 8"/>
    <property type="match status" value="1"/>
</dbReference>
<dbReference type="OrthoDB" id="64340at2759"/>
<dbReference type="KEGG" id="tng:GSTEN00007088G001"/>
<feature type="transmembrane region" description="Helical" evidence="1">
    <location>
        <begin position="146"/>
        <end position="166"/>
    </location>
</feature>
<organism evidence="2">
    <name type="scientific">Tetraodon nigroviridis</name>
    <name type="common">Spotted green pufferfish</name>
    <name type="synonym">Chelonodon nigroviridis</name>
    <dbReference type="NCBI Taxonomy" id="99883"/>
    <lineage>
        <taxon>Eukaryota</taxon>
        <taxon>Metazoa</taxon>
        <taxon>Chordata</taxon>
        <taxon>Craniata</taxon>
        <taxon>Vertebrata</taxon>
        <taxon>Euteleostomi</taxon>
        <taxon>Actinopterygii</taxon>
        <taxon>Neopterygii</taxon>
        <taxon>Teleostei</taxon>
        <taxon>Neoteleostei</taxon>
        <taxon>Acanthomorphata</taxon>
        <taxon>Eupercaria</taxon>
        <taxon>Tetraodontiformes</taxon>
        <taxon>Tetradontoidea</taxon>
        <taxon>Tetraodontidae</taxon>
        <taxon>Tetraodon</taxon>
    </lineage>
</organism>
<accession>Q4T4Y4</accession>
<keyword evidence="1" id="KW-0812">Transmembrane</keyword>
<reference evidence="2" key="1">
    <citation type="journal article" date="2004" name="Nature">
        <title>Genome duplication in the teleost fish Tetraodon nigroviridis reveals the early vertebrate proto-karyotype.</title>
        <authorList>
            <person name="Jaillon O."/>
            <person name="Aury J.-M."/>
            <person name="Brunet F."/>
            <person name="Petit J.-L."/>
            <person name="Stange-Thomann N."/>
            <person name="Mauceli E."/>
            <person name="Bouneau L."/>
            <person name="Fischer C."/>
            <person name="Ozouf-Costaz C."/>
            <person name="Bernot A."/>
            <person name="Nicaud S."/>
            <person name="Jaffe D."/>
            <person name="Fisher S."/>
            <person name="Lutfalla G."/>
            <person name="Dossat C."/>
            <person name="Segurens B."/>
            <person name="Dasilva C."/>
            <person name="Salanoubat M."/>
            <person name="Levy M."/>
            <person name="Boudet N."/>
            <person name="Castellano S."/>
            <person name="Anthouard V."/>
            <person name="Jubin C."/>
            <person name="Castelli V."/>
            <person name="Katinka M."/>
            <person name="Vacherie B."/>
            <person name="Biemont C."/>
            <person name="Skalli Z."/>
            <person name="Cattolico L."/>
            <person name="Poulain J."/>
            <person name="De Berardinis V."/>
            <person name="Cruaud C."/>
            <person name="Duprat S."/>
            <person name="Brottier P."/>
            <person name="Coutanceau J.-P."/>
            <person name="Gouzy J."/>
            <person name="Parra G."/>
            <person name="Lardier G."/>
            <person name="Chapple C."/>
            <person name="McKernan K.J."/>
            <person name="McEwan P."/>
            <person name="Bosak S."/>
            <person name="Kellis M."/>
            <person name="Volff J.-N."/>
            <person name="Guigo R."/>
            <person name="Zody M.C."/>
            <person name="Mesirov J."/>
            <person name="Lindblad-Toh K."/>
            <person name="Birren B."/>
            <person name="Nusbaum C."/>
            <person name="Kahn D."/>
            <person name="Robinson-Rechavi M."/>
            <person name="Laudet V."/>
            <person name="Schachter V."/>
            <person name="Quetier F."/>
            <person name="Saurin W."/>
            <person name="Scarpelli C."/>
            <person name="Wincker P."/>
            <person name="Lander E.S."/>
            <person name="Weissenbach J."/>
            <person name="Roest Crollius H."/>
        </authorList>
    </citation>
    <scope>NUCLEOTIDE SEQUENCE [LARGE SCALE GENOMIC DNA]</scope>
</reference>
<gene>
    <name evidence="2" type="ORF">GSTENG00007088001</name>
</gene>
<dbReference type="PANTHER" id="PTHR13350:SF1">
    <property type="entry name" value="INTEGRATOR COMPLEX SUBUNIT 8"/>
    <property type="match status" value="1"/>
</dbReference>
<evidence type="ECO:0000256" key="1">
    <source>
        <dbReference type="SAM" id="Phobius"/>
    </source>
</evidence>
<dbReference type="InterPro" id="IPR038751">
    <property type="entry name" value="INTS8"/>
</dbReference>
<dbReference type="GO" id="GO:0005694">
    <property type="term" value="C:chromosome"/>
    <property type="evidence" value="ECO:0007669"/>
    <property type="project" value="UniProtKB-SubCell"/>
</dbReference>
<dbReference type="AlphaFoldDB" id="Q4T4Y4"/>
<dbReference type="GO" id="GO:0032039">
    <property type="term" value="C:integrator complex"/>
    <property type="evidence" value="ECO:0007669"/>
    <property type="project" value="TreeGrafter"/>
</dbReference>
<keyword evidence="1" id="KW-1133">Transmembrane helix</keyword>
<sequence length="197" mass="21984">MSAEAADRVAAVASSRPSTPLQTSWFEFLLDGSLLEKHLQKTNPAMAVVIYNRWLNILQQEKEMTENILTVLKEQANDSISVLEGALHLKKDFYVHTLRTLDLLAADTAANGETESSTAGLCITADELHCQVGGPHSRYQSTDFSFFKRTCIVMGCLLFFFGFRFIMTWEVFSSTGAAQTRQPIEKPVITSDRPKIC</sequence>
<name>Q4T4Y4_TETNG</name>
<protein>
    <submittedName>
        <fullName evidence="2">(spotted green pufferfish) hypothetical protein</fullName>
    </submittedName>
</protein>
<reference evidence="2" key="2">
    <citation type="submission" date="2004-02" db="EMBL/GenBank/DDBJ databases">
        <authorList>
            <consortium name="Genoscope"/>
            <consortium name="Whitehead Institute Centre for Genome Research"/>
        </authorList>
    </citation>
    <scope>NUCLEOTIDE SEQUENCE</scope>
</reference>